<dbReference type="Gene3D" id="3.40.50.1820">
    <property type="entry name" value="alpha/beta hydrolase"/>
    <property type="match status" value="1"/>
</dbReference>
<dbReference type="GO" id="GO:0016787">
    <property type="term" value="F:hydrolase activity"/>
    <property type="evidence" value="ECO:0007669"/>
    <property type="project" value="UniProtKB-KW"/>
</dbReference>
<dbReference type="Proteomes" id="UP000643610">
    <property type="component" value="Unassembled WGS sequence"/>
</dbReference>
<reference evidence="1 2" key="1">
    <citation type="submission" date="2020-08" db="EMBL/GenBank/DDBJ databases">
        <title>Novel species isolated from subtropical streams in China.</title>
        <authorList>
            <person name="Lu H."/>
        </authorList>
    </citation>
    <scope>NUCLEOTIDE SEQUENCE [LARGE SCALE GENOMIC DNA]</scope>
    <source>
        <strain evidence="1 2">KCTC 52442</strain>
    </source>
</reference>
<gene>
    <name evidence="1" type="ORF">H8K33_10255</name>
</gene>
<keyword evidence="2" id="KW-1185">Reference proteome</keyword>
<evidence type="ECO:0000313" key="1">
    <source>
        <dbReference type="EMBL" id="MBC3831890.1"/>
    </source>
</evidence>
<organism evidence="1 2">
    <name type="scientific">Undibacterium amnicola</name>
    <dbReference type="NCBI Taxonomy" id="1834038"/>
    <lineage>
        <taxon>Bacteria</taxon>
        <taxon>Pseudomonadati</taxon>
        <taxon>Pseudomonadota</taxon>
        <taxon>Betaproteobacteria</taxon>
        <taxon>Burkholderiales</taxon>
        <taxon>Oxalobacteraceae</taxon>
        <taxon>Undibacterium</taxon>
    </lineage>
</organism>
<name>A0ABR6XQW2_9BURK</name>
<dbReference type="RefSeq" id="WP_186890916.1">
    <property type="nucleotide sequence ID" value="NZ_JACOFU010000003.1"/>
</dbReference>
<keyword evidence="1" id="KW-0378">Hydrolase</keyword>
<evidence type="ECO:0000313" key="2">
    <source>
        <dbReference type="Proteomes" id="UP000643610"/>
    </source>
</evidence>
<protein>
    <submittedName>
        <fullName evidence="1">Alpha/beta hydrolase</fullName>
    </submittedName>
</protein>
<dbReference type="EMBL" id="JACOFU010000003">
    <property type="protein sequence ID" value="MBC3831890.1"/>
    <property type="molecule type" value="Genomic_DNA"/>
</dbReference>
<comment type="caution">
    <text evidence="1">The sequence shown here is derived from an EMBL/GenBank/DDBJ whole genome shotgun (WGS) entry which is preliminary data.</text>
</comment>
<dbReference type="SUPFAM" id="SSF53474">
    <property type="entry name" value="alpha/beta-Hydrolases"/>
    <property type="match status" value="1"/>
</dbReference>
<dbReference type="InterPro" id="IPR029058">
    <property type="entry name" value="AB_hydrolase_fold"/>
</dbReference>
<proteinExistence type="predicted"/>
<accession>A0ABR6XQW2</accession>
<sequence>MNTEQFRLNSYPSTTALRLRQLRVSMIAVISFLFAPFAFADEVITLKTRPGVSQSLLLWEPHASNPETVILLIPGGSGNIGLSLKDGQATAERPHLFLGQREVLLQEKMAVVVMNAPSDQEDLTQDIRISSKHVADMQVVVQEVQRRFPKARLVIMAHSRGTISAAYLSQSLGDQVSALVLLSGLYQAYLPGPKMPSSGPGLSKIDLSSLKIPTLLVHHAKDACPVSPISDFLPILLPKIVVDGIANNDKVAPCGPGSNHWFTGKENAVGQEIINWISGKPWKPSLP</sequence>